<dbReference type="Pfam" id="PF05709">
    <property type="entry name" value="Sipho_tail"/>
    <property type="match status" value="1"/>
</dbReference>
<name>A0A8S5USC0_9CAUD</name>
<evidence type="ECO:0000313" key="2">
    <source>
        <dbReference type="EMBL" id="DAF97331.1"/>
    </source>
</evidence>
<evidence type="ECO:0000259" key="1">
    <source>
        <dbReference type="Pfam" id="PF05709"/>
    </source>
</evidence>
<dbReference type="Gene3D" id="2.40.30.200">
    <property type="match status" value="1"/>
</dbReference>
<dbReference type="EMBL" id="BK016132">
    <property type="protein sequence ID" value="DAF97331.1"/>
    <property type="molecule type" value="Genomic_DNA"/>
</dbReference>
<sequence>MESNYFYFNGRRSTDYGLYLLSAPDIPWPARQAERVEVPGRNGSLRIGYGAYKNVSITYDCFFAGNPAQASEIAGWLYSSDSYIELRDSYNPDVFRLAVFDGGGTVRNILNQLERVQITFDCKPQLWTDAGQQPISYLIPAAPYDYFDLREMGELYNPYPFTATPLILLDGSADVTLTVSNDLGEQTLLCTTSYYTTVDCEMHNMTGAYQRGDVAANLNSQLRINTDFPVLAPGRNIIRLARKAAAIAPTDAPAAGLQIIPRWWHL</sequence>
<feature type="domain" description="Siphovirus-type tail component RIFT-related" evidence="1">
    <location>
        <begin position="28"/>
        <end position="122"/>
    </location>
</feature>
<protein>
    <submittedName>
        <fullName evidence="2">Distal tail protein</fullName>
    </submittedName>
</protein>
<reference evidence="2" key="1">
    <citation type="journal article" date="2021" name="Proc. Natl. Acad. Sci. U.S.A.">
        <title>A Catalog of Tens of Thousands of Viruses from Human Metagenomes Reveals Hidden Associations with Chronic Diseases.</title>
        <authorList>
            <person name="Tisza M.J."/>
            <person name="Buck C.B."/>
        </authorList>
    </citation>
    <scope>NUCLEOTIDE SEQUENCE</scope>
    <source>
        <strain evidence="2">CtGgs6</strain>
    </source>
</reference>
<proteinExistence type="predicted"/>
<dbReference type="InterPro" id="IPR008841">
    <property type="entry name" value="Siphovirus-type_tail_N"/>
</dbReference>
<organism evidence="2">
    <name type="scientific">Myoviridae sp. ctGgs6</name>
    <dbReference type="NCBI Taxonomy" id="2825072"/>
    <lineage>
        <taxon>Viruses</taxon>
        <taxon>Duplodnaviria</taxon>
        <taxon>Heunggongvirae</taxon>
        <taxon>Uroviricota</taxon>
        <taxon>Caudoviricetes</taxon>
    </lineage>
</organism>
<accession>A0A8S5USC0</accession>